<dbReference type="AlphaFoldDB" id="A0A1U7HHV6"/>
<dbReference type="InterPro" id="IPR000595">
    <property type="entry name" value="cNMP-bd_dom"/>
</dbReference>
<comment type="caution">
    <text evidence="2">The sequence shown here is derived from an EMBL/GenBank/DDBJ whole genome shotgun (WGS) entry which is preliminary data.</text>
</comment>
<dbReference type="EMBL" id="MRCC01000017">
    <property type="protein sequence ID" value="OKH23141.1"/>
    <property type="molecule type" value="Genomic_DNA"/>
</dbReference>
<dbReference type="SUPFAM" id="SSF51206">
    <property type="entry name" value="cAMP-binding domain-like"/>
    <property type="match status" value="1"/>
</dbReference>
<dbReference type="Gene3D" id="2.60.120.10">
    <property type="entry name" value="Jelly Rolls"/>
    <property type="match status" value="1"/>
</dbReference>
<dbReference type="STRING" id="247279.NIES1031_18785"/>
<proteinExistence type="predicted"/>
<dbReference type="OrthoDB" id="528623at2"/>
<feature type="domain" description="Cyclic nucleotide-binding" evidence="1">
    <location>
        <begin position="23"/>
        <end position="151"/>
    </location>
</feature>
<reference evidence="2 3" key="1">
    <citation type="submission" date="2016-11" db="EMBL/GenBank/DDBJ databases">
        <title>Draft Genome Sequences of Nine Cyanobacterial Strains from Diverse Habitats.</title>
        <authorList>
            <person name="Zhu T."/>
            <person name="Hou S."/>
            <person name="Lu X."/>
            <person name="Hess W.R."/>
        </authorList>
    </citation>
    <scope>NUCLEOTIDE SEQUENCE [LARGE SCALE GENOMIC DNA]</scope>
    <source>
        <strain evidence="2 3">5.2 s.c.1</strain>
    </source>
</reference>
<sequence length="266" mass="30190">MATQAKHLTEPNIVRVLTQSNYLFRGLDEAWLSSYLRLDDISQVKLYASRPIYTAFQKGETLDVLYAIMAGGPVVIRSTPLDRVIGISYPGSCFGMQSLPFSYGLICKAFPSLVEAYKTTDVIKIPVETVQALYEDSEVFRQRYDLLFELQQKFQYHLLNGSTYPPQAVAALLRALVYQERELGNQPETNATYIFDLPIDVIARASQLNHRTVEQVIKGMRQVKLLAPVKASDPSSDTIKVIDAERLKETYSATRDKVSWWPLRDK</sequence>
<evidence type="ECO:0000313" key="2">
    <source>
        <dbReference type="EMBL" id="OKH23141.1"/>
    </source>
</evidence>
<keyword evidence="3" id="KW-1185">Reference proteome</keyword>
<accession>A0A1U7HHV6</accession>
<dbReference type="PROSITE" id="PS50042">
    <property type="entry name" value="CNMP_BINDING_3"/>
    <property type="match status" value="1"/>
</dbReference>
<gene>
    <name evidence="2" type="ORF">NIES1031_18785</name>
</gene>
<organism evidence="2 3">
    <name type="scientific">Chroogloeocystis siderophila 5.2 s.c.1</name>
    <dbReference type="NCBI Taxonomy" id="247279"/>
    <lineage>
        <taxon>Bacteria</taxon>
        <taxon>Bacillati</taxon>
        <taxon>Cyanobacteriota</taxon>
        <taxon>Cyanophyceae</taxon>
        <taxon>Oscillatoriophycideae</taxon>
        <taxon>Chroococcales</taxon>
        <taxon>Chroococcaceae</taxon>
        <taxon>Chroogloeocystis</taxon>
    </lineage>
</organism>
<dbReference type="InterPro" id="IPR014710">
    <property type="entry name" value="RmlC-like_jellyroll"/>
</dbReference>
<evidence type="ECO:0000313" key="3">
    <source>
        <dbReference type="Proteomes" id="UP000185984"/>
    </source>
</evidence>
<protein>
    <submittedName>
        <fullName evidence="2">cAMP-binding protein</fullName>
    </submittedName>
</protein>
<dbReference type="RefSeq" id="WP_073551007.1">
    <property type="nucleotide sequence ID" value="NZ_CAWMVK010000009.1"/>
</dbReference>
<dbReference type="InterPro" id="IPR018490">
    <property type="entry name" value="cNMP-bd_dom_sf"/>
</dbReference>
<name>A0A1U7HHV6_9CHRO</name>
<evidence type="ECO:0000259" key="1">
    <source>
        <dbReference type="PROSITE" id="PS50042"/>
    </source>
</evidence>
<dbReference type="Proteomes" id="UP000185984">
    <property type="component" value="Unassembled WGS sequence"/>
</dbReference>